<dbReference type="InterPro" id="IPR036974">
    <property type="entry name" value="PUA_sf"/>
</dbReference>
<dbReference type="GO" id="GO:0031429">
    <property type="term" value="C:box H/ACA snoRNP complex"/>
    <property type="evidence" value="ECO:0007669"/>
    <property type="project" value="TreeGrafter"/>
</dbReference>
<evidence type="ECO:0000313" key="6">
    <source>
        <dbReference type="EMBL" id="KAF9618185.1"/>
    </source>
</evidence>
<feature type="compositionally biased region" description="Basic and acidic residues" evidence="3">
    <location>
        <begin position="462"/>
        <end position="474"/>
    </location>
</feature>
<dbReference type="InterPro" id="IPR020103">
    <property type="entry name" value="PsdUridine_synth_cat_dom_sf"/>
</dbReference>
<dbReference type="CDD" id="cd02572">
    <property type="entry name" value="PseudoU_synth_hDyskerin"/>
    <property type="match status" value="1"/>
</dbReference>
<organism evidence="6 7">
    <name type="scientific">Coptis chinensis</name>
    <dbReference type="NCBI Taxonomy" id="261450"/>
    <lineage>
        <taxon>Eukaryota</taxon>
        <taxon>Viridiplantae</taxon>
        <taxon>Streptophyta</taxon>
        <taxon>Embryophyta</taxon>
        <taxon>Tracheophyta</taxon>
        <taxon>Spermatophyta</taxon>
        <taxon>Magnoliopsida</taxon>
        <taxon>Ranunculales</taxon>
        <taxon>Ranunculaceae</taxon>
        <taxon>Coptidoideae</taxon>
        <taxon>Coptis</taxon>
    </lineage>
</organism>
<comment type="caution">
    <text evidence="6">The sequence shown here is derived from an EMBL/GenBank/DDBJ whole genome shotgun (WGS) entry which is preliminary data.</text>
</comment>
<dbReference type="InterPro" id="IPR004802">
    <property type="entry name" value="tRNA_PsdUridine_synth_B_fam"/>
</dbReference>
<protein>
    <submittedName>
        <fullName evidence="6">Uncharacterized protein</fullName>
    </submittedName>
</protein>
<dbReference type="Gene3D" id="2.30.130.10">
    <property type="entry name" value="PUA domain"/>
    <property type="match status" value="1"/>
</dbReference>
<keyword evidence="2" id="KW-0413">Isomerase</keyword>
<dbReference type="InterPro" id="IPR012960">
    <property type="entry name" value="Dyskerin-like"/>
</dbReference>
<sequence>MSDVELAHSKKKKNKTKTKEQDQTETTTTALVPIVDTPKQNDYLIKPQSFTPTLDTSQWPILLKNYDRLNVRTGHYTPLPSGFSPLKRPLELYIRYGVINLDKPANPSSHEVVAWIKRLLRCEKTGHSGTLDPKVTGNLIVCIDRATRLVKSQQGAGKEYVCIARLHSAVPDVSKVARALETLTGAVFQRPPLISAVKRQLRIRTIYESKLLEYDADKHLIVFWISCEAGTYVRTMCVHLGLLLGVGGHMQELRRVRSGIMGEKDNMVTMHDVMDAQWVFDNNRDENYLRRVIMPLEVLLTSYKRLVVKDSAVNAICYGAKLMIPGLLRFENEIENGEEVVLMTTKGEAIALGIAEMTTAVMATCDHGVVAKIKRVVMDRDTYPRKWGLGPRASMKKKMVAEGLLDKHGKPNEKTPAEWSRNVVLPTGGDTMVAGHAAATEPIPAKGEVTVVEEKKKKRKHKDEDDGEAPKTEDNNASPAPVPTKKIKVEEAEETVLKKGKEEGEELVETVTSEKKEKKKKKKAKENGEAASPDVEKSEKKKKTKSKEKGEAGSSDEDKSEKKKKKKKSKEVEDGSNGTAEAVDKSEKKKKKEKKKDKEADILRRRTLCRHIPLSCRRILLKFQSLKDKKLEFPLLCRLSAKISYLKFFLMYFGERVPLHFQEDFCGTALLSTEWLCTDPRRTAVGVDLDLEALTWCLENNVNKIGADVYSRISLFHWNVSEPMEVKRVKLKLHDLSNNGHWVRMKAVRKLHHKNLPRMRRSGIFVMDVGCIWRYVIRARDTSSVEIPKFHFVIIFHYSIFGSKLSLMLYSVQEGSVSTSISERSSASFSVHFLIAGGCKLCFSFTKTL</sequence>
<dbReference type="PANTHER" id="PTHR23127">
    <property type="entry name" value="CENTROMERE/MICROTUBULE BINDING PROTEIN CBF5"/>
    <property type="match status" value="1"/>
</dbReference>
<comment type="similarity">
    <text evidence="1">Belongs to the pseudouridine synthase TruB family.</text>
</comment>
<dbReference type="Pfam" id="PF01509">
    <property type="entry name" value="TruB_N"/>
    <property type="match status" value="1"/>
</dbReference>
<feature type="compositionally biased region" description="Basic and acidic residues" evidence="3">
    <location>
        <begin position="487"/>
        <end position="502"/>
    </location>
</feature>
<accession>A0A835IFV0</accession>
<dbReference type="OrthoDB" id="10250002at2759"/>
<dbReference type="SUPFAM" id="SSF55120">
    <property type="entry name" value="Pseudouridine synthase"/>
    <property type="match status" value="1"/>
</dbReference>
<dbReference type="InterPro" id="IPR002501">
    <property type="entry name" value="PsdUridine_synth_N"/>
</dbReference>
<dbReference type="Pfam" id="PF01472">
    <property type="entry name" value="PUA"/>
    <property type="match status" value="1"/>
</dbReference>
<dbReference type="AlphaFoldDB" id="A0A835IFV0"/>
<dbReference type="GO" id="GO:0009982">
    <property type="term" value="F:pseudouridine synthase activity"/>
    <property type="evidence" value="ECO:0007669"/>
    <property type="project" value="InterPro"/>
</dbReference>
<dbReference type="GO" id="GO:1990481">
    <property type="term" value="P:mRNA pseudouridine synthesis"/>
    <property type="evidence" value="ECO:0007669"/>
    <property type="project" value="TreeGrafter"/>
</dbReference>
<evidence type="ECO:0000256" key="3">
    <source>
        <dbReference type="SAM" id="MobiDB-lite"/>
    </source>
</evidence>
<dbReference type="GO" id="GO:0031118">
    <property type="term" value="P:rRNA pseudouridine synthesis"/>
    <property type="evidence" value="ECO:0007669"/>
    <property type="project" value="TreeGrafter"/>
</dbReference>
<dbReference type="Pfam" id="PF16198">
    <property type="entry name" value="TruB_C_2"/>
    <property type="match status" value="1"/>
</dbReference>
<dbReference type="InterPro" id="IPR015947">
    <property type="entry name" value="PUA-like_sf"/>
</dbReference>
<dbReference type="Pfam" id="PF08068">
    <property type="entry name" value="DKCLD"/>
    <property type="match status" value="1"/>
</dbReference>
<feature type="region of interest" description="Disordered" evidence="3">
    <location>
        <begin position="1"/>
        <end position="27"/>
    </location>
</feature>
<dbReference type="SMART" id="SM01136">
    <property type="entry name" value="DKCLD"/>
    <property type="match status" value="1"/>
</dbReference>
<dbReference type="NCBIfam" id="NF003280">
    <property type="entry name" value="PRK04270.1"/>
    <property type="match status" value="1"/>
</dbReference>
<gene>
    <name evidence="6" type="ORF">IFM89_000654</name>
</gene>
<feature type="compositionally biased region" description="Basic and acidic residues" evidence="3">
    <location>
        <begin position="547"/>
        <end position="561"/>
    </location>
</feature>
<dbReference type="GO" id="GO:0000495">
    <property type="term" value="P:box H/ACA sno(s)RNA 3'-end processing"/>
    <property type="evidence" value="ECO:0007669"/>
    <property type="project" value="TreeGrafter"/>
</dbReference>
<dbReference type="Proteomes" id="UP000631114">
    <property type="component" value="Unassembled WGS sequence"/>
</dbReference>
<feature type="domain" description="Dyskerin-like" evidence="5">
    <location>
        <begin position="55"/>
        <end position="113"/>
    </location>
</feature>
<dbReference type="FunFam" id="3.30.2350.10:FF:000001">
    <property type="entry name" value="H/ACA ribonucleoprotein complex subunit CBF5"/>
    <property type="match status" value="1"/>
</dbReference>
<dbReference type="PROSITE" id="PS50890">
    <property type="entry name" value="PUA"/>
    <property type="match status" value="1"/>
</dbReference>
<evidence type="ECO:0000259" key="5">
    <source>
        <dbReference type="SMART" id="SM01136"/>
    </source>
</evidence>
<dbReference type="EMBL" id="JADFTS010000002">
    <property type="protein sequence ID" value="KAF9618185.1"/>
    <property type="molecule type" value="Genomic_DNA"/>
</dbReference>
<proteinExistence type="inferred from homology"/>
<dbReference type="SUPFAM" id="SSF88697">
    <property type="entry name" value="PUA domain-like"/>
    <property type="match status" value="1"/>
</dbReference>
<dbReference type="PANTHER" id="PTHR23127:SF0">
    <property type="entry name" value="H_ACA RIBONUCLEOPROTEIN COMPLEX SUBUNIT DKC1"/>
    <property type="match status" value="1"/>
</dbReference>
<evidence type="ECO:0000313" key="7">
    <source>
        <dbReference type="Proteomes" id="UP000631114"/>
    </source>
</evidence>
<feature type="domain" description="PUA" evidence="4">
    <location>
        <begin position="304"/>
        <end position="378"/>
    </location>
</feature>
<dbReference type="InterPro" id="IPR002478">
    <property type="entry name" value="PUA"/>
</dbReference>
<name>A0A835IFV0_9MAGN</name>
<feature type="region of interest" description="Disordered" evidence="3">
    <location>
        <begin position="439"/>
        <end position="598"/>
    </location>
</feature>
<dbReference type="NCBIfam" id="TIGR00425">
    <property type="entry name" value="CBF5"/>
    <property type="match status" value="1"/>
</dbReference>
<dbReference type="CDD" id="cd21148">
    <property type="entry name" value="PUA_Cbf5"/>
    <property type="match status" value="1"/>
</dbReference>
<dbReference type="GO" id="GO:0003723">
    <property type="term" value="F:RNA binding"/>
    <property type="evidence" value="ECO:0007669"/>
    <property type="project" value="InterPro"/>
</dbReference>
<dbReference type="InterPro" id="IPR004521">
    <property type="entry name" value="Uncharacterised_CHP00451"/>
</dbReference>
<reference evidence="6 7" key="1">
    <citation type="submission" date="2020-10" db="EMBL/GenBank/DDBJ databases">
        <title>The Coptis chinensis genome and diversification of protoberbering-type alkaloids.</title>
        <authorList>
            <person name="Wang B."/>
            <person name="Shu S."/>
            <person name="Song C."/>
            <person name="Liu Y."/>
        </authorList>
    </citation>
    <scope>NUCLEOTIDE SEQUENCE [LARGE SCALE GENOMIC DNA]</scope>
    <source>
        <strain evidence="6">HL-2020</strain>
        <tissue evidence="6">Leaf</tissue>
    </source>
</reference>
<dbReference type="SMART" id="SM00359">
    <property type="entry name" value="PUA"/>
    <property type="match status" value="1"/>
</dbReference>
<dbReference type="NCBIfam" id="TIGR00451">
    <property type="entry name" value="unchar_dom_2"/>
    <property type="match status" value="1"/>
</dbReference>
<dbReference type="Gene3D" id="3.30.2350.10">
    <property type="entry name" value="Pseudouridine synthase"/>
    <property type="match status" value="1"/>
</dbReference>
<dbReference type="GO" id="GO:0031120">
    <property type="term" value="P:snRNA pseudouridine synthesis"/>
    <property type="evidence" value="ECO:0007669"/>
    <property type="project" value="TreeGrafter"/>
</dbReference>
<evidence type="ECO:0000256" key="2">
    <source>
        <dbReference type="ARBA" id="ARBA00023235"/>
    </source>
</evidence>
<evidence type="ECO:0000259" key="4">
    <source>
        <dbReference type="SMART" id="SM00359"/>
    </source>
</evidence>
<evidence type="ECO:0000256" key="1">
    <source>
        <dbReference type="ARBA" id="ARBA00008999"/>
    </source>
</evidence>
<dbReference type="InterPro" id="IPR032819">
    <property type="entry name" value="TruB_C"/>
</dbReference>
<keyword evidence="7" id="KW-1185">Reference proteome</keyword>